<accession>A0ABQ1XP03</accession>
<comment type="caution">
    <text evidence="15">The sequence shown here is derived from an EMBL/GenBank/DDBJ whole genome shotgun (WGS) entry which is preliminary data.</text>
</comment>
<dbReference type="InterPro" id="IPR050154">
    <property type="entry name" value="UbiB_kinase"/>
</dbReference>
<evidence type="ECO:0000256" key="3">
    <source>
        <dbReference type="ARBA" id="ARBA00022475"/>
    </source>
</evidence>
<evidence type="ECO:0000313" key="16">
    <source>
        <dbReference type="Proteomes" id="UP000648722"/>
    </source>
</evidence>
<organism evidence="15 16">
    <name type="scientific">Glycocaulis albus</name>
    <dbReference type="NCBI Taxonomy" id="1382801"/>
    <lineage>
        <taxon>Bacteria</taxon>
        <taxon>Pseudomonadati</taxon>
        <taxon>Pseudomonadota</taxon>
        <taxon>Alphaproteobacteria</taxon>
        <taxon>Maricaulales</taxon>
        <taxon>Maricaulaceae</taxon>
        <taxon>Glycocaulis</taxon>
    </lineage>
</organism>
<dbReference type="InterPro" id="IPR004147">
    <property type="entry name" value="ABC1_dom"/>
</dbReference>
<evidence type="ECO:0000256" key="8">
    <source>
        <dbReference type="ARBA" id="ARBA00022741"/>
    </source>
</evidence>
<feature type="domain" description="Protein kinase" evidence="14">
    <location>
        <begin position="125"/>
        <end position="457"/>
    </location>
</feature>
<dbReference type="PANTHER" id="PTHR10566">
    <property type="entry name" value="CHAPERONE-ACTIVITY OF BC1 COMPLEX CABC1 -RELATED"/>
    <property type="match status" value="1"/>
</dbReference>
<dbReference type="PROSITE" id="PS50011">
    <property type="entry name" value="PROTEIN_KINASE_DOM"/>
    <property type="match status" value="1"/>
</dbReference>
<evidence type="ECO:0000313" key="15">
    <source>
        <dbReference type="EMBL" id="GGG99093.1"/>
    </source>
</evidence>
<protein>
    <recommendedName>
        <fullName evidence="14">Protein kinase domain-containing protein</fullName>
    </recommendedName>
</protein>
<dbReference type="CDD" id="cd13972">
    <property type="entry name" value="UbiB"/>
    <property type="match status" value="1"/>
</dbReference>
<evidence type="ECO:0000256" key="10">
    <source>
        <dbReference type="ARBA" id="ARBA00022840"/>
    </source>
</evidence>
<keyword evidence="6" id="KW-0831">Ubiquinone biosynthesis</keyword>
<keyword evidence="10" id="KW-0067">ATP-binding</keyword>
<reference evidence="16" key="1">
    <citation type="journal article" date="2019" name="Int. J. Syst. Evol. Microbiol.">
        <title>The Global Catalogue of Microorganisms (GCM) 10K type strain sequencing project: providing services to taxonomists for standard genome sequencing and annotation.</title>
        <authorList>
            <consortium name="The Broad Institute Genomics Platform"/>
            <consortium name="The Broad Institute Genome Sequencing Center for Infectious Disease"/>
            <person name="Wu L."/>
            <person name="Ma J."/>
        </authorList>
    </citation>
    <scope>NUCLEOTIDE SEQUENCE [LARGE SCALE GENOMIC DNA]</scope>
    <source>
        <strain evidence="16">CGMCC 1.12766</strain>
    </source>
</reference>
<evidence type="ECO:0000256" key="4">
    <source>
        <dbReference type="ARBA" id="ARBA00022519"/>
    </source>
</evidence>
<keyword evidence="9" id="KW-0418">Kinase</keyword>
<gene>
    <name evidence="15" type="primary">ubiB</name>
    <name evidence="15" type="ORF">GCM10007420_13640</name>
</gene>
<comment type="pathway">
    <text evidence="1">Cofactor biosynthesis; ubiquinone biosynthesis [regulation].</text>
</comment>
<keyword evidence="8" id="KW-0547">Nucleotide-binding</keyword>
<dbReference type="InterPro" id="IPR000719">
    <property type="entry name" value="Prot_kinase_dom"/>
</dbReference>
<evidence type="ECO:0000256" key="7">
    <source>
        <dbReference type="ARBA" id="ARBA00022692"/>
    </source>
</evidence>
<keyword evidence="3" id="KW-1003">Cell membrane</keyword>
<name>A0ABQ1XP03_9PROT</name>
<dbReference type="NCBIfam" id="TIGR01982">
    <property type="entry name" value="UbiB"/>
    <property type="match status" value="1"/>
</dbReference>
<evidence type="ECO:0000256" key="12">
    <source>
        <dbReference type="ARBA" id="ARBA00023136"/>
    </source>
</evidence>
<dbReference type="Pfam" id="PF03109">
    <property type="entry name" value="ABC1"/>
    <property type="match status" value="1"/>
</dbReference>
<evidence type="ECO:0000256" key="6">
    <source>
        <dbReference type="ARBA" id="ARBA00022688"/>
    </source>
</evidence>
<evidence type="ECO:0000256" key="11">
    <source>
        <dbReference type="ARBA" id="ARBA00022989"/>
    </source>
</evidence>
<dbReference type="InterPro" id="IPR045308">
    <property type="entry name" value="UbiB_bact"/>
</dbReference>
<keyword evidence="11 13" id="KW-1133">Transmembrane helix</keyword>
<comment type="similarity">
    <text evidence="2">Belongs to the protein kinase superfamily. ADCK protein kinase family.</text>
</comment>
<evidence type="ECO:0000259" key="14">
    <source>
        <dbReference type="PROSITE" id="PS50011"/>
    </source>
</evidence>
<dbReference type="PANTHER" id="PTHR10566:SF113">
    <property type="entry name" value="PROTEIN ACTIVITY OF BC1 COMPLEX KINASE 7, CHLOROPLASTIC"/>
    <property type="match status" value="1"/>
</dbReference>
<keyword evidence="5" id="KW-0808">Transferase</keyword>
<dbReference type="Proteomes" id="UP000648722">
    <property type="component" value="Unassembled WGS sequence"/>
</dbReference>
<dbReference type="SUPFAM" id="SSF56112">
    <property type="entry name" value="Protein kinase-like (PK-like)"/>
    <property type="match status" value="1"/>
</dbReference>
<evidence type="ECO:0000256" key="2">
    <source>
        <dbReference type="ARBA" id="ARBA00009670"/>
    </source>
</evidence>
<dbReference type="InterPro" id="IPR010232">
    <property type="entry name" value="UbiB"/>
</dbReference>
<dbReference type="RefSeq" id="WP_188451823.1">
    <property type="nucleotide sequence ID" value="NZ_BMFS01000005.1"/>
</dbReference>
<keyword evidence="16" id="KW-1185">Reference proteome</keyword>
<keyword evidence="4" id="KW-0997">Cell inner membrane</keyword>
<dbReference type="InterPro" id="IPR011009">
    <property type="entry name" value="Kinase-like_dom_sf"/>
</dbReference>
<proteinExistence type="inferred from homology"/>
<sequence>MFGPVFTFFRLMRAAWTLARHDAMFPVEYQAVFPAPARLAGRLARLVAIRGRADNPGERLARALEELGPSYVKLGQVLATRADVVGVHFARGLSRLQDRMNPFPDAEARKVVETELEAPVETLFAEFGPPAAAASIAQVHKAVTHNGQTVAVKVLRPGIDQRIHKDIAVLRMGAGLAVRFFPASRRMEPRAFVETVARSLVLELDLRMEAAGASELMEAAVAAQNLHIPEVIWPLTSKRVLTTEWIDAIPLTDIDAVEAAGVDRVKLASDITDAFLTCALERGAFHADMHAGNLFVGRDGKLWAVDFGIVGRLEGPERRYLARILHGFLTRDYDRAADAHFDAGYVPSHHARADFSAALRSVAEPIFGKRADEVPMSRVLLQLFEVTELFDMHLQPQLILLQKTMVQVEGVCRTLTPAHDMWESSAPAVERFMRRELGPEGRIRDVLRDLERLHTSLVALPVTLERLTEAAERMNTPEQVSAPVRRGWFTGMLIAITTASLTVLLTLALTGRLEM</sequence>
<dbReference type="EMBL" id="BMFS01000005">
    <property type="protein sequence ID" value="GGG99093.1"/>
    <property type="molecule type" value="Genomic_DNA"/>
</dbReference>
<keyword evidence="12 13" id="KW-0472">Membrane</keyword>
<evidence type="ECO:0000256" key="9">
    <source>
        <dbReference type="ARBA" id="ARBA00022777"/>
    </source>
</evidence>
<evidence type="ECO:0000256" key="13">
    <source>
        <dbReference type="SAM" id="Phobius"/>
    </source>
</evidence>
<feature type="transmembrane region" description="Helical" evidence="13">
    <location>
        <begin position="488"/>
        <end position="509"/>
    </location>
</feature>
<evidence type="ECO:0000256" key="5">
    <source>
        <dbReference type="ARBA" id="ARBA00022679"/>
    </source>
</evidence>
<evidence type="ECO:0000256" key="1">
    <source>
        <dbReference type="ARBA" id="ARBA00005020"/>
    </source>
</evidence>
<keyword evidence="7 13" id="KW-0812">Transmembrane</keyword>